<evidence type="ECO:0000256" key="1">
    <source>
        <dbReference type="SAM" id="Phobius"/>
    </source>
</evidence>
<keyword evidence="1" id="KW-0472">Membrane</keyword>
<reference evidence="2 3" key="1">
    <citation type="journal article" date="2011" name="J. Bacteriol.">
        <title>Two new complete genome sequences offer insight into host and tissue specificity of plant pathogenic Xanthomonas spp.</title>
        <authorList>
            <person name="Bogdanove A.J."/>
            <person name="Koebnik R."/>
            <person name="Lu H."/>
            <person name="Furutani A."/>
            <person name="Angiuoli S.V."/>
            <person name="Patil P.B."/>
            <person name="Van Sluys M.A."/>
            <person name="Ryan R.P."/>
            <person name="Meyer D.F."/>
            <person name="Han S.W."/>
            <person name="Aparna G."/>
            <person name="Rajaram M."/>
            <person name="Delcher A.L."/>
            <person name="Phillippy A.M."/>
            <person name="Puiu D."/>
            <person name="Schatz M.C."/>
            <person name="Shumway M."/>
            <person name="Sommer D.D."/>
            <person name="Trapnell C."/>
            <person name="Benahmed F."/>
            <person name="Dimitrov G."/>
            <person name="Madupu R."/>
            <person name="Radune D."/>
            <person name="Sullivan S."/>
            <person name="Jha G."/>
            <person name="Ishihara H."/>
            <person name="Lee S.W."/>
            <person name="Pandey A."/>
            <person name="Sharma V."/>
            <person name="Sriariyanun M."/>
            <person name="Szurek B."/>
            <person name="Vera-Cruz C.M."/>
            <person name="Dorman K.S."/>
            <person name="Ronald P.C."/>
            <person name="Verdier V."/>
            <person name="Dow J.M."/>
            <person name="Sonti R.V."/>
            <person name="Tsuge S."/>
            <person name="Brendel V.P."/>
            <person name="Rabinowicz P.D."/>
            <person name="Leach J.E."/>
            <person name="White F.F."/>
            <person name="Salzberg S.L."/>
        </authorList>
    </citation>
    <scope>NUCLEOTIDE SEQUENCE [LARGE SCALE GENOMIC DNA]</scope>
    <source>
        <strain evidence="2 3">BLS256</strain>
    </source>
</reference>
<proteinExistence type="predicted"/>
<evidence type="ECO:0000313" key="2">
    <source>
        <dbReference type="EMBL" id="AEQ96341.1"/>
    </source>
</evidence>
<dbReference type="Proteomes" id="UP000008851">
    <property type="component" value="Chromosome"/>
</dbReference>
<gene>
    <name evidence="2" type="ORF">XOC_2202</name>
</gene>
<dbReference type="AlphaFoldDB" id="G7TE16"/>
<accession>G7TE16</accession>
<dbReference type="HOGENOM" id="CLU_142103_0_0_6"/>
<dbReference type="EMBL" id="CP003057">
    <property type="protein sequence ID" value="AEQ96341.1"/>
    <property type="molecule type" value="Genomic_DNA"/>
</dbReference>
<dbReference type="KEGG" id="xor:XOC_2202"/>
<feature type="transmembrane region" description="Helical" evidence="1">
    <location>
        <begin position="67"/>
        <end position="90"/>
    </location>
</feature>
<feature type="transmembrane region" description="Helical" evidence="1">
    <location>
        <begin position="20"/>
        <end position="46"/>
    </location>
</feature>
<dbReference type="eggNOG" id="ENOG5033I8S">
    <property type="taxonomic scope" value="Bacteria"/>
</dbReference>
<keyword evidence="1" id="KW-1133">Transmembrane helix</keyword>
<organism evidence="2 3">
    <name type="scientific">Xanthomonas oryzae pv. oryzicola (strain BLS256)</name>
    <dbReference type="NCBI Taxonomy" id="383407"/>
    <lineage>
        <taxon>Bacteria</taxon>
        <taxon>Pseudomonadati</taxon>
        <taxon>Pseudomonadota</taxon>
        <taxon>Gammaproteobacteria</taxon>
        <taxon>Lysobacterales</taxon>
        <taxon>Lysobacteraceae</taxon>
        <taxon>Xanthomonas</taxon>
    </lineage>
</organism>
<name>G7TE16_XANOB</name>
<keyword evidence="1" id="KW-0812">Transmembrane</keyword>
<sequence>MERCPNQPSWFAYYKENMEGLGLAAPGIYGSVSTLIAALGGMVALAEKMGPRVTIIEVAKAGTKTEMFAVLSAVSASIYLGAAVGSAAVASGRTLSCGTSLSDVLAYSSRNGLSSDSVRTVLITRREIYDYKRPGRRYYASLAAAV</sequence>
<protein>
    <submittedName>
        <fullName evidence="2">Uncharacterized protein</fullName>
    </submittedName>
</protein>
<evidence type="ECO:0000313" key="3">
    <source>
        <dbReference type="Proteomes" id="UP000008851"/>
    </source>
</evidence>